<dbReference type="SUPFAM" id="SSF51735">
    <property type="entry name" value="NAD(P)-binding Rossmann-fold domains"/>
    <property type="match status" value="1"/>
</dbReference>
<dbReference type="PANTHER" id="PTHR44229">
    <property type="entry name" value="15-HYDROXYPROSTAGLANDIN DEHYDROGENASE [NAD(+)]"/>
    <property type="match status" value="1"/>
</dbReference>
<evidence type="ECO:0000256" key="1">
    <source>
        <dbReference type="ARBA" id="ARBA00023002"/>
    </source>
</evidence>
<reference evidence="3 4" key="1">
    <citation type="submission" date="2024-06" db="EMBL/GenBank/DDBJ databases">
        <title>The Natural Products Discovery Center: Release of the First 8490 Sequenced Strains for Exploring Actinobacteria Biosynthetic Diversity.</title>
        <authorList>
            <person name="Kalkreuter E."/>
            <person name="Kautsar S.A."/>
            <person name="Yang D."/>
            <person name="Bader C.D."/>
            <person name="Teijaro C.N."/>
            <person name="Fluegel L."/>
            <person name="Davis C.M."/>
            <person name="Simpson J.R."/>
            <person name="Lauterbach L."/>
            <person name="Steele A.D."/>
            <person name="Gui C."/>
            <person name="Meng S."/>
            <person name="Li G."/>
            <person name="Viehrig K."/>
            <person name="Ye F."/>
            <person name="Su P."/>
            <person name="Kiefer A.F."/>
            <person name="Nichols A."/>
            <person name="Cepeda A.J."/>
            <person name="Yan W."/>
            <person name="Fan B."/>
            <person name="Jiang Y."/>
            <person name="Adhikari A."/>
            <person name="Zheng C.-J."/>
            <person name="Schuster L."/>
            <person name="Cowan T.M."/>
            <person name="Smanski M.J."/>
            <person name="Chevrette M.G."/>
            <person name="De Carvalho L.P.S."/>
            <person name="Shen B."/>
        </authorList>
    </citation>
    <scope>NUCLEOTIDE SEQUENCE [LARGE SCALE GENOMIC DNA]</scope>
    <source>
        <strain evidence="3 4">NPDC000837</strain>
    </source>
</reference>
<name>A0ABV1UXB9_9ACTN</name>
<organism evidence="3 4">
    <name type="scientific">Streptomyces xantholiticus</name>
    <dbReference type="NCBI Taxonomy" id="68285"/>
    <lineage>
        <taxon>Bacteria</taxon>
        <taxon>Bacillati</taxon>
        <taxon>Actinomycetota</taxon>
        <taxon>Actinomycetes</taxon>
        <taxon>Kitasatosporales</taxon>
        <taxon>Streptomycetaceae</taxon>
        <taxon>Streptomyces</taxon>
    </lineage>
</organism>
<comment type="similarity">
    <text evidence="2">Belongs to the short-chain dehydrogenases/reductases (SDR) family.</text>
</comment>
<dbReference type="InterPro" id="IPR002347">
    <property type="entry name" value="SDR_fam"/>
</dbReference>
<dbReference type="EMBL" id="JBEPBX010000013">
    <property type="protein sequence ID" value="MER6615020.1"/>
    <property type="molecule type" value="Genomic_DNA"/>
</dbReference>
<keyword evidence="4" id="KW-1185">Reference proteome</keyword>
<evidence type="ECO:0000256" key="2">
    <source>
        <dbReference type="RuleBase" id="RU000363"/>
    </source>
</evidence>
<accession>A0ABV1UXB9</accession>
<gene>
    <name evidence="3" type="ORF">ABT276_16940</name>
</gene>
<evidence type="ECO:0000313" key="4">
    <source>
        <dbReference type="Proteomes" id="UP001445472"/>
    </source>
</evidence>
<dbReference type="PRINTS" id="PR00081">
    <property type="entry name" value="GDHRDH"/>
</dbReference>
<comment type="caution">
    <text evidence="3">The sequence shown here is derived from an EMBL/GenBank/DDBJ whole genome shotgun (WGS) entry which is preliminary data.</text>
</comment>
<protein>
    <submittedName>
        <fullName evidence="3">SDR family NAD(P)-dependent oxidoreductase</fullName>
    </submittedName>
</protein>
<keyword evidence="1" id="KW-0560">Oxidoreductase</keyword>
<proteinExistence type="inferred from homology"/>
<dbReference type="PRINTS" id="PR00080">
    <property type="entry name" value="SDRFAMILY"/>
</dbReference>
<sequence length="262" mass="26682">MTAEGRAARSVTAPLRGKVAIVTGGASGLGRATALALAEAGAEVVVADLDAEGGREVADIVGGHFRACDVSDLDANRALVDFAVEHCGGVDIAFLNAGVSTGCGVGDDFDLVRYRRAMGANLDGVVFGTHAVLPALRARGGGSIVATASLAGLASVPLDPLYGANKHAVVGLARSLGPALAPDAIRFNAVCPGYAESRIIDPLRGMLSEQGMPVIPAEVVADTVLRIVTGDGAGECWFIQPGREPEPFRFRNVPGPGQPAYS</sequence>
<dbReference type="InterPro" id="IPR036291">
    <property type="entry name" value="NAD(P)-bd_dom_sf"/>
</dbReference>
<dbReference type="PANTHER" id="PTHR44229:SF4">
    <property type="entry name" value="15-HYDROXYPROSTAGLANDIN DEHYDROGENASE [NAD(+)]"/>
    <property type="match status" value="1"/>
</dbReference>
<dbReference type="Pfam" id="PF00106">
    <property type="entry name" value="adh_short"/>
    <property type="match status" value="1"/>
</dbReference>
<dbReference type="Gene3D" id="3.40.50.720">
    <property type="entry name" value="NAD(P)-binding Rossmann-like Domain"/>
    <property type="match status" value="1"/>
</dbReference>
<dbReference type="RefSeq" id="WP_351976694.1">
    <property type="nucleotide sequence ID" value="NZ_JBEPBX010000013.1"/>
</dbReference>
<evidence type="ECO:0000313" key="3">
    <source>
        <dbReference type="EMBL" id="MER6615020.1"/>
    </source>
</evidence>
<dbReference type="Proteomes" id="UP001445472">
    <property type="component" value="Unassembled WGS sequence"/>
</dbReference>